<accession>A0A0C9T692</accession>
<dbReference type="Pfam" id="PF01040">
    <property type="entry name" value="UbiA"/>
    <property type="match status" value="1"/>
</dbReference>
<name>A0A0C9T692_PLICR</name>
<keyword evidence="2 5" id="KW-0812">Transmembrane</keyword>
<keyword evidence="3 5" id="KW-1133">Transmembrane helix</keyword>
<dbReference type="PANTHER" id="PTHR42723">
    <property type="entry name" value="CHLOROPHYLL SYNTHASE"/>
    <property type="match status" value="1"/>
</dbReference>
<feature type="transmembrane region" description="Helical" evidence="5">
    <location>
        <begin position="216"/>
        <end position="234"/>
    </location>
</feature>
<dbReference type="GO" id="GO:0016765">
    <property type="term" value="F:transferase activity, transferring alkyl or aryl (other than methyl) groups"/>
    <property type="evidence" value="ECO:0007669"/>
    <property type="project" value="InterPro"/>
</dbReference>
<dbReference type="InterPro" id="IPR000537">
    <property type="entry name" value="UbiA_prenyltransferase"/>
</dbReference>
<feature type="transmembrane region" description="Helical" evidence="5">
    <location>
        <begin position="240"/>
        <end position="258"/>
    </location>
</feature>
<dbReference type="OrthoDB" id="434972at2759"/>
<evidence type="ECO:0000256" key="4">
    <source>
        <dbReference type="ARBA" id="ARBA00023136"/>
    </source>
</evidence>
<proteinExistence type="predicted"/>
<feature type="transmembrane region" description="Helical" evidence="5">
    <location>
        <begin position="102"/>
        <end position="132"/>
    </location>
</feature>
<dbReference type="PANTHER" id="PTHR42723:SF1">
    <property type="entry name" value="CHLOROPHYLL SYNTHASE, CHLOROPLASTIC"/>
    <property type="match status" value="1"/>
</dbReference>
<dbReference type="Gene3D" id="1.10.357.140">
    <property type="entry name" value="UbiA prenyltransferase"/>
    <property type="match status" value="1"/>
</dbReference>
<evidence type="ECO:0008006" key="8">
    <source>
        <dbReference type="Google" id="ProtNLM"/>
    </source>
</evidence>
<evidence type="ECO:0000313" key="6">
    <source>
        <dbReference type="EMBL" id="KII83628.1"/>
    </source>
</evidence>
<organism evidence="6 7">
    <name type="scientific">Plicaturopsis crispa FD-325 SS-3</name>
    <dbReference type="NCBI Taxonomy" id="944288"/>
    <lineage>
        <taxon>Eukaryota</taxon>
        <taxon>Fungi</taxon>
        <taxon>Dikarya</taxon>
        <taxon>Basidiomycota</taxon>
        <taxon>Agaricomycotina</taxon>
        <taxon>Agaricomycetes</taxon>
        <taxon>Agaricomycetidae</taxon>
        <taxon>Amylocorticiales</taxon>
        <taxon>Amylocorticiaceae</taxon>
        <taxon>Plicatura</taxon>
        <taxon>Plicaturopsis crispa</taxon>
    </lineage>
</organism>
<dbReference type="InterPro" id="IPR044878">
    <property type="entry name" value="UbiA_sf"/>
</dbReference>
<evidence type="ECO:0000256" key="5">
    <source>
        <dbReference type="SAM" id="Phobius"/>
    </source>
</evidence>
<sequence length="293" mass="32691">MALNLVRSAVSALSYHAVTLFLFTKSDIKTTLIPISILSAVSAPSCSLSSTAHAVFWIWLHLLQFDVSNQTLDPEEDKNNKKDRPLPSGRITFRNAIIFRWALVPICFALSLCYSAQVFYASVALVFFTILYDECHCHAGHWAVRNFVNACGFASFEYGSTLIARCDRTSLDGAGIISVVCSFGIFLTTIQAQDFKDTEGDRLIGRQTLPLVVPSIARYTVISGLLCWSIGLSFLWQLDIMTSLCFHALALLVGVRFLKYKTIPQDQVSFYLYNVWLSAAHALPGYWRSYVAV</sequence>
<evidence type="ECO:0000256" key="3">
    <source>
        <dbReference type="ARBA" id="ARBA00022989"/>
    </source>
</evidence>
<evidence type="ECO:0000256" key="2">
    <source>
        <dbReference type="ARBA" id="ARBA00022692"/>
    </source>
</evidence>
<dbReference type="InterPro" id="IPR050475">
    <property type="entry name" value="Prenyltransferase_related"/>
</dbReference>
<comment type="subcellular location">
    <subcellularLocation>
        <location evidence="1">Membrane</location>
        <topology evidence="1">Multi-pass membrane protein</topology>
    </subcellularLocation>
</comment>
<evidence type="ECO:0000313" key="7">
    <source>
        <dbReference type="Proteomes" id="UP000053263"/>
    </source>
</evidence>
<dbReference type="HOGENOM" id="CLU_063928_0_0_1"/>
<dbReference type="CDD" id="cd13965">
    <property type="entry name" value="PT_UbiA_3"/>
    <property type="match status" value="1"/>
</dbReference>
<evidence type="ECO:0000256" key="1">
    <source>
        <dbReference type="ARBA" id="ARBA00004141"/>
    </source>
</evidence>
<gene>
    <name evidence="6" type="ORF">PLICRDRAFT_32827</name>
</gene>
<feature type="transmembrane region" description="Helical" evidence="5">
    <location>
        <begin position="270"/>
        <end position="287"/>
    </location>
</feature>
<dbReference type="AlphaFoldDB" id="A0A0C9T692"/>
<protein>
    <recommendedName>
        <fullName evidence="8">UbiA prenyltransferase</fullName>
    </recommendedName>
</protein>
<dbReference type="Proteomes" id="UP000053263">
    <property type="component" value="Unassembled WGS sequence"/>
</dbReference>
<keyword evidence="7" id="KW-1185">Reference proteome</keyword>
<dbReference type="GO" id="GO:0016020">
    <property type="term" value="C:membrane"/>
    <property type="evidence" value="ECO:0007669"/>
    <property type="project" value="UniProtKB-SubCell"/>
</dbReference>
<keyword evidence="4 5" id="KW-0472">Membrane</keyword>
<reference evidence="6 7" key="1">
    <citation type="submission" date="2014-06" db="EMBL/GenBank/DDBJ databases">
        <title>Evolutionary Origins and Diversification of the Mycorrhizal Mutualists.</title>
        <authorList>
            <consortium name="DOE Joint Genome Institute"/>
            <consortium name="Mycorrhizal Genomics Consortium"/>
            <person name="Kohler A."/>
            <person name="Kuo A."/>
            <person name="Nagy L.G."/>
            <person name="Floudas D."/>
            <person name="Copeland A."/>
            <person name="Barry K.W."/>
            <person name="Cichocki N."/>
            <person name="Veneault-Fourrey C."/>
            <person name="LaButti K."/>
            <person name="Lindquist E.A."/>
            <person name="Lipzen A."/>
            <person name="Lundell T."/>
            <person name="Morin E."/>
            <person name="Murat C."/>
            <person name="Riley R."/>
            <person name="Ohm R."/>
            <person name="Sun H."/>
            <person name="Tunlid A."/>
            <person name="Henrissat B."/>
            <person name="Grigoriev I.V."/>
            <person name="Hibbett D.S."/>
            <person name="Martin F."/>
        </authorList>
    </citation>
    <scope>NUCLEOTIDE SEQUENCE [LARGE SCALE GENOMIC DNA]</scope>
    <source>
        <strain evidence="6 7">FD-325 SS-3</strain>
    </source>
</reference>
<dbReference type="EMBL" id="KN832575">
    <property type="protein sequence ID" value="KII83628.1"/>
    <property type="molecule type" value="Genomic_DNA"/>
</dbReference>